<dbReference type="PANTHER" id="PTHR46577">
    <property type="entry name" value="HTH-TYPE TRANSCRIPTIONAL REGULATORY PROTEIN GABR"/>
    <property type="match status" value="1"/>
</dbReference>
<comment type="similarity">
    <text evidence="1">In the C-terminal section; belongs to the class-I pyridoxal-phosphate-dependent aminotransferase family.</text>
</comment>
<dbReference type="InterPro" id="IPR015424">
    <property type="entry name" value="PyrdxlP-dep_Trfase"/>
</dbReference>
<dbReference type="InterPro" id="IPR004839">
    <property type="entry name" value="Aminotransferase_I/II_large"/>
</dbReference>
<dbReference type="PROSITE" id="PS50949">
    <property type="entry name" value="HTH_GNTR"/>
    <property type="match status" value="1"/>
</dbReference>
<gene>
    <name evidence="8" type="ORF">DFR34_106124</name>
</gene>
<dbReference type="CDD" id="cd07377">
    <property type="entry name" value="WHTH_GntR"/>
    <property type="match status" value="1"/>
</dbReference>
<keyword evidence="4" id="KW-0805">Transcription regulation</keyword>
<dbReference type="InterPro" id="IPR036390">
    <property type="entry name" value="WH_DNA-bd_sf"/>
</dbReference>
<dbReference type="PANTHER" id="PTHR46577:SF2">
    <property type="entry name" value="TRANSCRIPTIONAL REGULATORY PROTEIN"/>
    <property type="match status" value="1"/>
</dbReference>
<accession>A0A318KRQ6</accession>
<evidence type="ECO:0000256" key="4">
    <source>
        <dbReference type="ARBA" id="ARBA00023015"/>
    </source>
</evidence>
<feature type="domain" description="HTH gntR-type" evidence="7">
    <location>
        <begin position="12"/>
        <end position="80"/>
    </location>
</feature>
<evidence type="ECO:0000313" key="8">
    <source>
        <dbReference type="EMBL" id="PXX79488.1"/>
    </source>
</evidence>
<sequence length="467" mass="51388">MTVPFAALQRQQPLAPQIIEQLRERIEQRQLRPGARAPSIRQLARELQVSPSTVVEAYDRLAALGYLQARRGAGFFVTERRDRPAREHTPKVTELAVDAHWLSRNVYQTDAGALQAGCGWFPPDWFDRDSRQRALKQAARYDSELAEYGHPQGYAPLRRYLEDWLGEAGMAAPAEHILLTQGASQALDLVACCVARPGEVVLVDDPGYCNLLSCLTLRGFTVIGAPWTPHGPDTAALEQLLQTHQPKAFFTNPWLQNPTGASYSPATAYRVLQLAEQYGCYVVEDNVSAELQAVRGQTLAAMAGLARVIYIGSFSKTLSPGLRVGFVAAAPGMIDALTHAKMIAGLTSSSLAERLALAMLTDGRYRKNLERLKTRLAHAQDATLAMFTELGWPLFTAPAGGLFVWASPGDSGPDPLRLAEWARAADILLAPGCLFRPDRTDTPWLRFNVAFSHGEALRRFLLGYRRG</sequence>
<keyword evidence="6" id="KW-0804">Transcription</keyword>
<dbReference type="InterPro" id="IPR051446">
    <property type="entry name" value="HTH_trans_reg/aminotransferase"/>
</dbReference>
<dbReference type="InterPro" id="IPR036388">
    <property type="entry name" value="WH-like_DNA-bd_sf"/>
</dbReference>
<dbReference type="SUPFAM" id="SSF53383">
    <property type="entry name" value="PLP-dependent transferases"/>
    <property type="match status" value="1"/>
</dbReference>
<evidence type="ECO:0000256" key="6">
    <source>
        <dbReference type="ARBA" id="ARBA00023163"/>
    </source>
</evidence>
<dbReference type="InterPro" id="IPR000524">
    <property type="entry name" value="Tscrpt_reg_HTH_GntR"/>
</dbReference>
<dbReference type="OrthoDB" id="9804020at2"/>
<evidence type="ECO:0000256" key="2">
    <source>
        <dbReference type="ARBA" id="ARBA00021531"/>
    </source>
</evidence>
<dbReference type="GO" id="GO:0003700">
    <property type="term" value="F:DNA-binding transcription factor activity"/>
    <property type="evidence" value="ECO:0007669"/>
    <property type="project" value="InterPro"/>
</dbReference>
<evidence type="ECO:0000259" key="7">
    <source>
        <dbReference type="PROSITE" id="PS50949"/>
    </source>
</evidence>
<protein>
    <recommendedName>
        <fullName evidence="2">Putative 8-amino-7-oxononanoate synthase</fullName>
    </recommendedName>
</protein>
<evidence type="ECO:0000313" key="9">
    <source>
        <dbReference type="Proteomes" id="UP000247555"/>
    </source>
</evidence>
<dbReference type="SMART" id="SM00345">
    <property type="entry name" value="HTH_GNTR"/>
    <property type="match status" value="1"/>
</dbReference>
<dbReference type="InterPro" id="IPR015421">
    <property type="entry name" value="PyrdxlP-dep_Trfase_major"/>
</dbReference>
<dbReference type="Gene3D" id="1.10.10.10">
    <property type="entry name" value="Winged helix-like DNA-binding domain superfamily/Winged helix DNA-binding domain"/>
    <property type="match status" value="1"/>
</dbReference>
<dbReference type="Proteomes" id="UP000247555">
    <property type="component" value="Unassembled WGS sequence"/>
</dbReference>
<dbReference type="Pfam" id="PF00392">
    <property type="entry name" value="GntR"/>
    <property type="match status" value="1"/>
</dbReference>
<keyword evidence="3" id="KW-0663">Pyridoxal phosphate</keyword>
<dbReference type="Gene3D" id="3.40.640.10">
    <property type="entry name" value="Type I PLP-dependent aspartate aminotransferase-like (Major domain)"/>
    <property type="match status" value="1"/>
</dbReference>
<dbReference type="GO" id="GO:0003677">
    <property type="term" value="F:DNA binding"/>
    <property type="evidence" value="ECO:0007669"/>
    <property type="project" value="UniProtKB-KW"/>
</dbReference>
<keyword evidence="9" id="KW-1185">Reference proteome</keyword>
<organism evidence="8 9">
    <name type="scientific">Rivihabitans pingtungensis</name>
    <dbReference type="NCBI Taxonomy" id="1054498"/>
    <lineage>
        <taxon>Bacteria</taxon>
        <taxon>Pseudomonadati</taxon>
        <taxon>Pseudomonadota</taxon>
        <taxon>Betaproteobacteria</taxon>
        <taxon>Neisseriales</taxon>
        <taxon>Aquaspirillaceae</taxon>
        <taxon>Rivihabitans</taxon>
    </lineage>
</organism>
<evidence type="ECO:0000256" key="5">
    <source>
        <dbReference type="ARBA" id="ARBA00023125"/>
    </source>
</evidence>
<dbReference type="AlphaFoldDB" id="A0A318KRQ6"/>
<dbReference type="EMBL" id="QJKI01000006">
    <property type="protein sequence ID" value="PXX79488.1"/>
    <property type="molecule type" value="Genomic_DNA"/>
</dbReference>
<dbReference type="GO" id="GO:0030170">
    <property type="term" value="F:pyridoxal phosphate binding"/>
    <property type="evidence" value="ECO:0007669"/>
    <property type="project" value="InterPro"/>
</dbReference>
<comment type="caution">
    <text evidence="8">The sequence shown here is derived from an EMBL/GenBank/DDBJ whole genome shotgun (WGS) entry which is preliminary data.</text>
</comment>
<evidence type="ECO:0000256" key="3">
    <source>
        <dbReference type="ARBA" id="ARBA00022898"/>
    </source>
</evidence>
<dbReference type="RefSeq" id="WP_158281753.1">
    <property type="nucleotide sequence ID" value="NZ_QJKI01000006.1"/>
</dbReference>
<dbReference type="SUPFAM" id="SSF46785">
    <property type="entry name" value="Winged helix' DNA-binding domain"/>
    <property type="match status" value="1"/>
</dbReference>
<reference evidence="8 9" key="1">
    <citation type="submission" date="2018-05" db="EMBL/GenBank/DDBJ databases">
        <title>Genomic Encyclopedia of Type Strains, Phase IV (KMG-IV): sequencing the most valuable type-strain genomes for metagenomic binning, comparative biology and taxonomic classification.</title>
        <authorList>
            <person name="Goeker M."/>
        </authorList>
    </citation>
    <scope>NUCLEOTIDE SEQUENCE [LARGE SCALE GENOMIC DNA]</scope>
    <source>
        <strain evidence="8 9">DSM 29661</strain>
    </source>
</reference>
<keyword evidence="5" id="KW-0238">DNA-binding</keyword>
<name>A0A318KRQ6_9NEIS</name>
<dbReference type="Pfam" id="PF00155">
    <property type="entry name" value="Aminotran_1_2"/>
    <property type="match status" value="1"/>
</dbReference>
<proteinExistence type="inferred from homology"/>
<dbReference type="CDD" id="cd00609">
    <property type="entry name" value="AAT_like"/>
    <property type="match status" value="1"/>
</dbReference>
<evidence type="ECO:0000256" key="1">
    <source>
        <dbReference type="ARBA" id="ARBA00005384"/>
    </source>
</evidence>